<evidence type="ECO:0000256" key="4">
    <source>
        <dbReference type="ARBA" id="ARBA00022825"/>
    </source>
</evidence>
<dbReference type="PROSITE" id="PS00138">
    <property type="entry name" value="SUBTILASE_SER"/>
    <property type="match status" value="1"/>
</dbReference>
<dbReference type="InterPro" id="IPR015500">
    <property type="entry name" value="Peptidase_S8_subtilisin-rel"/>
</dbReference>
<dbReference type="InterPro" id="IPR023828">
    <property type="entry name" value="Peptidase_S8_Ser-AS"/>
</dbReference>
<evidence type="ECO:0000256" key="6">
    <source>
        <dbReference type="SAM" id="MobiDB-lite"/>
    </source>
</evidence>
<keyword evidence="7" id="KW-0472">Membrane</keyword>
<dbReference type="Pfam" id="PF00082">
    <property type="entry name" value="Peptidase_S8"/>
    <property type="match status" value="1"/>
</dbReference>
<evidence type="ECO:0000256" key="7">
    <source>
        <dbReference type="SAM" id="Phobius"/>
    </source>
</evidence>
<keyword evidence="2 5" id="KW-0645">Protease</keyword>
<feature type="active site" description="Charge relay system" evidence="5">
    <location>
        <position position="82"/>
    </location>
</feature>
<keyword evidence="8" id="KW-0732">Signal</keyword>
<sequence length="436" mass="43396">MTRRVRLARAALATLLLVGALTPALSAGPTGSAAAAPRAGVPAPHGASSDSIRSREYWLDADGIRSAWTTTRGAGVTIAVIDTGIDGTVAELRGAVTGGTDFSGLGAANGQTPVGEDNGHATMVASLAAGRGTGSNSGVIGVAPEASLLSISVGFGAGARDSDAQIAEAVTWAVDHGAKVINMSLTRNTLDWPTSWDTAFLYAEDHDVVVVAAAGNRGSGTDEVGAPATMPGVLAVAGVTQSGVASGQASAQGITLGVAAPSENLVGVIPGGGYVLWDGTSGAAPIVAGVVALVRAAHPELKAPDVINRILATAHDKGPAGPDALYGHGIVDAAAAVRDDVPHVAANPLGDLHEWVRVNRRATPAPAPEGSITVPAPVDSTPVIAQPSDPVGVLLPSIPLLQLVGVPVLIVLLLLFALGGLVVGAVVQFRSLRRTG</sequence>
<dbReference type="InterPro" id="IPR000209">
    <property type="entry name" value="Peptidase_S8/S53_dom"/>
</dbReference>
<gene>
    <name evidence="10" type="ORF">ACFPJ4_01570</name>
</gene>
<accession>A0ABW0NMV3</accession>
<keyword evidence="7" id="KW-1133">Transmembrane helix</keyword>
<feature type="active site" description="Charge relay system" evidence="5">
    <location>
        <position position="281"/>
    </location>
</feature>
<comment type="similarity">
    <text evidence="1 5">Belongs to the peptidase S8 family.</text>
</comment>
<keyword evidence="11" id="KW-1185">Reference proteome</keyword>
<evidence type="ECO:0000256" key="3">
    <source>
        <dbReference type="ARBA" id="ARBA00022801"/>
    </source>
</evidence>
<dbReference type="RefSeq" id="WP_386738531.1">
    <property type="nucleotide sequence ID" value="NZ_JBHSMG010000001.1"/>
</dbReference>
<organism evidence="10 11">
    <name type="scientific">Lysinimonas soli</name>
    <dbReference type="NCBI Taxonomy" id="1074233"/>
    <lineage>
        <taxon>Bacteria</taxon>
        <taxon>Bacillati</taxon>
        <taxon>Actinomycetota</taxon>
        <taxon>Actinomycetes</taxon>
        <taxon>Micrococcales</taxon>
        <taxon>Microbacteriaceae</taxon>
        <taxon>Lysinimonas</taxon>
    </lineage>
</organism>
<evidence type="ECO:0000313" key="10">
    <source>
        <dbReference type="EMBL" id="MFC5500923.1"/>
    </source>
</evidence>
<feature type="domain" description="Peptidase S8/S53" evidence="9">
    <location>
        <begin position="73"/>
        <end position="329"/>
    </location>
</feature>
<reference evidence="11" key="1">
    <citation type="journal article" date="2019" name="Int. J. Syst. Evol. Microbiol.">
        <title>The Global Catalogue of Microorganisms (GCM) 10K type strain sequencing project: providing services to taxonomists for standard genome sequencing and annotation.</title>
        <authorList>
            <consortium name="The Broad Institute Genomics Platform"/>
            <consortium name="The Broad Institute Genome Sequencing Center for Infectious Disease"/>
            <person name="Wu L."/>
            <person name="Ma J."/>
        </authorList>
    </citation>
    <scope>NUCLEOTIDE SEQUENCE [LARGE SCALE GENOMIC DNA]</scope>
    <source>
        <strain evidence="11">CGMCC 4.6997</strain>
    </source>
</reference>
<dbReference type="EMBL" id="JBHSMG010000001">
    <property type="protein sequence ID" value="MFC5500923.1"/>
    <property type="molecule type" value="Genomic_DNA"/>
</dbReference>
<feature type="chain" id="PRO_5046753237" evidence="8">
    <location>
        <begin position="27"/>
        <end position="436"/>
    </location>
</feature>
<keyword evidence="3 5" id="KW-0378">Hydrolase</keyword>
<evidence type="ECO:0000313" key="11">
    <source>
        <dbReference type="Proteomes" id="UP001596039"/>
    </source>
</evidence>
<evidence type="ECO:0000259" key="9">
    <source>
        <dbReference type="Pfam" id="PF00082"/>
    </source>
</evidence>
<keyword evidence="7" id="KW-0812">Transmembrane</keyword>
<dbReference type="PANTHER" id="PTHR43806">
    <property type="entry name" value="PEPTIDASE S8"/>
    <property type="match status" value="1"/>
</dbReference>
<feature type="transmembrane region" description="Helical" evidence="7">
    <location>
        <begin position="400"/>
        <end position="427"/>
    </location>
</feature>
<keyword evidence="4 5" id="KW-0720">Serine protease</keyword>
<evidence type="ECO:0000256" key="8">
    <source>
        <dbReference type="SAM" id="SignalP"/>
    </source>
</evidence>
<dbReference type="Gene3D" id="3.40.50.200">
    <property type="entry name" value="Peptidase S8/S53 domain"/>
    <property type="match status" value="1"/>
</dbReference>
<feature type="compositionally biased region" description="Low complexity" evidence="6">
    <location>
        <begin position="29"/>
        <end position="47"/>
    </location>
</feature>
<dbReference type="PANTHER" id="PTHR43806:SF11">
    <property type="entry name" value="CEREVISIN-RELATED"/>
    <property type="match status" value="1"/>
</dbReference>
<evidence type="ECO:0000256" key="2">
    <source>
        <dbReference type="ARBA" id="ARBA00022670"/>
    </source>
</evidence>
<evidence type="ECO:0000256" key="1">
    <source>
        <dbReference type="ARBA" id="ARBA00011073"/>
    </source>
</evidence>
<feature type="signal peptide" evidence="8">
    <location>
        <begin position="1"/>
        <end position="26"/>
    </location>
</feature>
<dbReference type="PRINTS" id="PR00723">
    <property type="entry name" value="SUBTILISIN"/>
</dbReference>
<comment type="caution">
    <text evidence="10">The sequence shown here is derived from an EMBL/GenBank/DDBJ whole genome shotgun (WGS) entry which is preliminary data.</text>
</comment>
<protein>
    <submittedName>
        <fullName evidence="10">S8 family serine peptidase</fullName>
    </submittedName>
</protein>
<dbReference type="SUPFAM" id="SSF52743">
    <property type="entry name" value="Subtilisin-like"/>
    <property type="match status" value="1"/>
</dbReference>
<name>A0ABW0NMV3_9MICO</name>
<evidence type="ECO:0000256" key="5">
    <source>
        <dbReference type="PROSITE-ProRule" id="PRU01240"/>
    </source>
</evidence>
<dbReference type="Proteomes" id="UP001596039">
    <property type="component" value="Unassembled WGS sequence"/>
</dbReference>
<proteinExistence type="inferred from homology"/>
<feature type="region of interest" description="Disordered" evidence="6">
    <location>
        <begin position="29"/>
        <end position="50"/>
    </location>
</feature>
<dbReference type="PROSITE" id="PS51892">
    <property type="entry name" value="SUBTILASE"/>
    <property type="match status" value="1"/>
</dbReference>
<dbReference type="InterPro" id="IPR050131">
    <property type="entry name" value="Peptidase_S8_subtilisin-like"/>
</dbReference>
<dbReference type="InterPro" id="IPR036852">
    <property type="entry name" value="Peptidase_S8/S53_dom_sf"/>
</dbReference>
<feature type="active site" description="Charge relay system" evidence="5">
    <location>
        <position position="120"/>
    </location>
</feature>